<name>A0A510JFF6_9FUSO</name>
<keyword evidence="2" id="KW-1185">Reference proteome</keyword>
<evidence type="ECO:0008006" key="3">
    <source>
        <dbReference type="Google" id="ProtNLM"/>
    </source>
</evidence>
<evidence type="ECO:0000313" key="2">
    <source>
        <dbReference type="Proteomes" id="UP000321892"/>
    </source>
</evidence>
<reference evidence="1 2" key="1">
    <citation type="submission" date="2019-07" db="EMBL/GenBank/DDBJ databases">
        <title>Complete Genome Sequence of Leptotrichia hofstadii Strain JCM16775.</title>
        <authorList>
            <person name="Watanabe S."/>
            <person name="Cui L."/>
        </authorList>
    </citation>
    <scope>NUCLEOTIDE SEQUENCE [LARGE SCALE GENOMIC DNA]</scope>
    <source>
        <strain evidence="1 2">JCM16775</strain>
    </source>
</reference>
<proteinExistence type="predicted"/>
<gene>
    <name evidence="1" type="ORF">JCM16775_0779</name>
</gene>
<organism evidence="1 2">
    <name type="scientific">Leptotrichia hofstadii</name>
    <dbReference type="NCBI Taxonomy" id="157688"/>
    <lineage>
        <taxon>Bacteria</taxon>
        <taxon>Fusobacteriati</taxon>
        <taxon>Fusobacteriota</taxon>
        <taxon>Fusobacteriia</taxon>
        <taxon>Fusobacteriales</taxon>
        <taxon>Leptotrichiaceae</taxon>
        <taxon>Leptotrichia</taxon>
    </lineage>
</organism>
<accession>A0A510JFF6</accession>
<dbReference type="KEGG" id="lhf:JCM16775_0779"/>
<evidence type="ECO:0000313" key="1">
    <source>
        <dbReference type="EMBL" id="BBM38072.1"/>
    </source>
</evidence>
<protein>
    <recommendedName>
        <fullName evidence="3">Normocyte-binding protein</fullName>
    </recommendedName>
</protein>
<dbReference type="EMBL" id="AP019823">
    <property type="protein sequence ID" value="BBM38072.1"/>
    <property type="molecule type" value="Genomic_DNA"/>
</dbReference>
<dbReference type="AlphaFoldDB" id="A0A510JFF6"/>
<sequence length="414" mass="49736">MDKKSLENLLKSRALENMSDEEKVAINHASFELLQEQHERVSSLIERVADSLNGEVIDYKIGTVLLDREEVRLFEREISPMFLSDLNKKVSKILFDENTEEERVYKTVFLDMPYEKLKKIDEEKIDGEATDEFGNKYKVGFRLVKEEKYIKKLREMSEVIQRNNIKWENIYCPFAYKAFSLIVEDFSESINNIENFDKVNIKVDFPEEIRKSMIEKILCWNINEETEYPEILVRPSEEQIYYEHILEERDENVLVDKSTRNFEFLYRDGEFIKIITSNIKYERLKLYFIKNIDFNFAKKVRLYGNIKKYNRQNNQNTEMVLILRSIAEMNNVLQQYEVFDDYSIEGFSDKNSKIIETYDLQIKNRDEFLLKNKRKRLYLRLKYVKSKYSSDIISFMKGVLEEYLVDCDCIFTEF</sequence>
<dbReference type="RefSeq" id="WP_026746748.1">
    <property type="nucleotide sequence ID" value="NZ_AP019823.1"/>
</dbReference>
<dbReference type="OrthoDB" id="81967at2"/>
<dbReference type="Proteomes" id="UP000321892">
    <property type="component" value="Chromosome"/>
</dbReference>